<keyword evidence="4 6" id="KW-1133">Transmembrane helix</keyword>
<evidence type="ECO:0000256" key="2">
    <source>
        <dbReference type="ARBA" id="ARBA00022475"/>
    </source>
</evidence>
<dbReference type="GO" id="GO:0015658">
    <property type="term" value="F:branched-chain amino acid transmembrane transporter activity"/>
    <property type="evidence" value="ECO:0007669"/>
    <property type="project" value="InterPro"/>
</dbReference>
<feature type="transmembrane region" description="Helical" evidence="6">
    <location>
        <begin position="84"/>
        <end position="106"/>
    </location>
</feature>
<accession>A0A8J8MLE0</accession>
<dbReference type="InterPro" id="IPR001851">
    <property type="entry name" value="ABC_transp_permease"/>
</dbReference>
<feature type="transmembrane region" description="Helical" evidence="6">
    <location>
        <begin position="160"/>
        <end position="179"/>
    </location>
</feature>
<dbReference type="InterPro" id="IPR043428">
    <property type="entry name" value="LivM-like"/>
</dbReference>
<evidence type="ECO:0000313" key="8">
    <source>
        <dbReference type="Proteomes" id="UP000683246"/>
    </source>
</evidence>
<dbReference type="EMBL" id="CP058649">
    <property type="protein sequence ID" value="QUI23646.1"/>
    <property type="molecule type" value="Genomic_DNA"/>
</dbReference>
<evidence type="ECO:0000256" key="4">
    <source>
        <dbReference type="ARBA" id="ARBA00022989"/>
    </source>
</evidence>
<keyword evidence="2" id="KW-1003">Cell membrane</keyword>
<dbReference type="Pfam" id="PF02653">
    <property type="entry name" value="BPD_transp_2"/>
    <property type="match status" value="1"/>
</dbReference>
<feature type="transmembrane region" description="Helical" evidence="6">
    <location>
        <begin position="242"/>
        <end position="270"/>
    </location>
</feature>
<dbReference type="PANTHER" id="PTHR30482:SF10">
    <property type="entry name" value="HIGH-AFFINITY BRANCHED-CHAIN AMINO ACID TRANSPORT PROTEIN BRAE"/>
    <property type="match status" value="1"/>
</dbReference>
<protein>
    <submittedName>
        <fullName evidence="7">Branched-chain amino acid ABC transporter permease</fullName>
    </submittedName>
</protein>
<feature type="transmembrane region" description="Helical" evidence="6">
    <location>
        <begin position="135"/>
        <end position="153"/>
    </location>
</feature>
<feature type="transmembrane region" description="Helical" evidence="6">
    <location>
        <begin position="59"/>
        <end position="78"/>
    </location>
</feature>
<feature type="transmembrane region" description="Helical" evidence="6">
    <location>
        <begin position="9"/>
        <end position="27"/>
    </location>
</feature>
<evidence type="ECO:0000256" key="6">
    <source>
        <dbReference type="SAM" id="Phobius"/>
    </source>
</evidence>
<evidence type="ECO:0000313" key="7">
    <source>
        <dbReference type="EMBL" id="QUI23646.1"/>
    </source>
</evidence>
<keyword evidence="3 6" id="KW-0812">Transmembrane</keyword>
<feature type="transmembrane region" description="Helical" evidence="6">
    <location>
        <begin position="33"/>
        <end position="52"/>
    </location>
</feature>
<keyword evidence="8" id="KW-1185">Reference proteome</keyword>
<dbReference type="KEGG" id="vpy:HZI73_15705"/>
<sequence>MGLLKKKQVQYILIGLVLALLPFIFGFKRATVTMLDTVVIYAIAALGFNILLGYSGQISLGHAAFMGIGAYLSAFITMELQLPFLLAILLSGVVPMLIGLLLGLVALRLEGHYLAIATLGLGVTIQHIFKEWTGFTGGFSGAKAPYASIFGYAFKSRESFFVLAIAVLVLLSIFAYHFLTSKAGRALVAMRNSEHAAKAMGVSLFKYKLIAFAVSAFYAGVAGSLYMHLIRYSDPNTWGIELSLNLLGMVVIGGLATIGGSILGAAFIVIIPELLKEIPVLGEIRSLSTILTGVALILVIRFMPYGLVRVGKQIQSKRQDRKNKSSLKQQISKP</sequence>
<evidence type="ECO:0000256" key="3">
    <source>
        <dbReference type="ARBA" id="ARBA00022692"/>
    </source>
</evidence>
<evidence type="ECO:0000256" key="1">
    <source>
        <dbReference type="ARBA" id="ARBA00004651"/>
    </source>
</evidence>
<keyword evidence="5 6" id="KW-0472">Membrane</keyword>
<proteinExistence type="predicted"/>
<dbReference type="CDD" id="cd06581">
    <property type="entry name" value="TM_PBP1_LivM_like"/>
    <property type="match status" value="1"/>
</dbReference>
<dbReference type="GO" id="GO:0005886">
    <property type="term" value="C:plasma membrane"/>
    <property type="evidence" value="ECO:0007669"/>
    <property type="project" value="UniProtKB-SubCell"/>
</dbReference>
<dbReference type="PANTHER" id="PTHR30482">
    <property type="entry name" value="HIGH-AFFINITY BRANCHED-CHAIN AMINO ACID TRANSPORT SYSTEM PERMEASE"/>
    <property type="match status" value="1"/>
</dbReference>
<reference evidence="7" key="1">
    <citation type="submission" date="2020-07" db="EMBL/GenBank/DDBJ databases">
        <title>Vallitalea pronyensis genome.</title>
        <authorList>
            <person name="Postec A."/>
        </authorList>
    </citation>
    <scope>NUCLEOTIDE SEQUENCE</scope>
    <source>
        <strain evidence="7">FatNI3</strain>
    </source>
</reference>
<evidence type="ECO:0000256" key="5">
    <source>
        <dbReference type="ARBA" id="ARBA00023136"/>
    </source>
</evidence>
<dbReference type="Proteomes" id="UP000683246">
    <property type="component" value="Chromosome"/>
</dbReference>
<organism evidence="7 8">
    <name type="scientific">Vallitalea pronyensis</name>
    <dbReference type="NCBI Taxonomy" id="1348613"/>
    <lineage>
        <taxon>Bacteria</taxon>
        <taxon>Bacillati</taxon>
        <taxon>Bacillota</taxon>
        <taxon>Clostridia</taxon>
        <taxon>Lachnospirales</taxon>
        <taxon>Vallitaleaceae</taxon>
        <taxon>Vallitalea</taxon>
    </lineage>
</organism>
<feature type="transmembrane region" description="Helical" evidence="6">
    <location>
        <begin position="209"/>
        <end position="230"/>
    </location>
</feature>
<dbReference type="AlphaFoldDB" id="A0A8J8MLE0"/>
<feature type="transmembrane region" description="Helical" evidence="6">
    <location>
        <begin position="113"/>
        <end position="129"/>
    </location>
</feature>
<comment type="subcellular location">
    <subcellularLocation>
        <location evidence="1">Cell membrane</location>
        <topology evidence="1">Multi-pass membrane protein</topology>
    </subcellularLocation>
</comment>
<gene>
    <name evidence="7" type="ORF">HZI73_15705</name>
</gene>
<name>A0A8J8MLE0_9FIRM</name>
<feature type="transmembrane region" description="Helical" evidence="6">
    <location>
        <begin position="290"/>
        <end position="308"/>
    </location>
</feature>
<dbReference type="RefSeq" id="WP_212694332.1">
    <property type="nucleotide sequence ID" value="NZ_CP058649.1"/>
</dbReference>